<comment type="catalytic activity">
    <reaction evidence="7">
        <text>a peptidoglycan chain = a peptidoglycan chain with N-acetyl-1,6-anhydromuramyl-[peptide] at the reducing end + a peptidoglycan chain with N-acetylglucosamine at the non-reducing end.</text>
        <dbReference type="EC" id="4.2.2.29"/>
    </reaction>
</comment>
<keyword evidence="3 7" id="KW-1133">Transmembrane helix</keyword>
<gene>
    <name evidence="7" type="primary">mltG</name>
    <name evidence="8" type="ORF">CEN91_259</name>
</gene>
<evidence type="ECO:0000256" key="4">
    <source>
        <dbReference type="ARBA" id="ARBA00023136"/>
    </source>
</evidence>
<evidence type="ECO:0000256" key="3">
    <source>
        <dbReference type="ARBA" id="ARBA00022989"/>
    </source>
</evidence>
<dbReference type="GO" id="GO:0009252">
    <property type="term" value="P:peptidoglycan biosynthetic process"/>
    <property type="evidence" value="ECO:0007669"/>
    <property type="project" value="UniProtKB-UniRule"/>
</dbReference>
<dbReference type="EC" id="4.2.2.29" evidence="7"/>
<dbReference type="NCBIfam" id="TIGR00247">
    <property type="entry name" value="endolytic transglycosylase MltG"/>
    <property type="match status" value="1"/>
</dbReference>
<evidence type="ECO:0000313" key="8">
    <source>
        <dbReference type="EMBL" id="TSC93305.1"/>
    </source>
</evidence>
<protein>
    <recommendedName>
        <fullName evidence="7">Endolytic murein transglycosylase</fullName>
        <ecNumber evidence="7">4.2.2.29</ecNumber>
    </recommendedName>
    <alternativeName>
        <fullName evidence="7">Peptidoglycan lytic transglycosylase</fullName>
    </alternativeName>
    <alternativeName>
        <fullName evidence="7">Peptidoglycan polymerization terminase</fullName>
    </alternativeName>
</protein>
<dbReference type="InterPro" id="IPR003770">
    <property type="entry name" value="MLTG-like"/>
</dbReference>
<organism evidence="8 9">
    <name type="scientific">Candidatus Berkelbacteria bacterium Licking1014_85</name>
    <dbReference type="NCBI Taxonomy" id="2017148"/>
    <lineage>
        <taxon>Bacteria</taxon>
        <taxon>Candidatus Berkelbacteria</taxon>
    </lineage>
</organism>
<dbReference type="PANTHER" id="PTHR30518">
    <property type="entry name" value="ENDOLYTIC MUREIN TRANSGLYCOSYLASE"/>
    <property type="match status" value="1"/>
</dbReference>
<dbReference type="GO" id="GO:0071555">
    <property type="term" value="P:cell wall organization"/>
    <property type="evidence" value="ECO:0007669"/>
    <property type="project" value="UniProtKB-KW"/>
</dbReference>
<comment type="similarity">
    <text evidence="7">Belongs to the transglycosylase MltG family.</text>
</comment>
<keyword evidence="6 7" id="KW-0961">Cell wall biogenesis/degradation</keyword>
<evidence type="ECO:0000256" key="1">
    <source>
        <dbReference type="ARBA" id="ARBA00022475"/>
    </source>
</evidence>
<comment type="caution">
    <text evidence="8">The sequence shown here is derived from an EMBL/GenBank/DDBJ whole genome shotgun (WGS) entry which is preliminary data.</text>
</comment>
<reference evidence="8 9" key="1">
    <citation type="submission" date="2017-07" db="EMBL/GenBank/DDBJ databases">
        <title>Mechanisms for carbon and nitrogen cycling indicate functional differentiation within the Candidate Phyla Radiation.</title>
        <authorList>
            <person name="Danczak R.E."/>
            <person name="Johnston M.D."/>
            <person name="Kenah C."/>
            <person name="Slattery M."/>
            <person name="Wrighton K.C."/>
            <person name="Wilkins M.J."/>
        </authorList>
    </citation>
    <scope>NUCLEOTIDE SEQUENCE [LARGE SCALE GENOMIC DNA]</scope>
    <source>
        <strain evidence="8">Licking1014_85</strain>
    </source>
</reference>
<sequence length="248" mass="28617">MTIHRKFLLYLLLFLTLFAIIFSYKIAKSKFSPKTTTTAIPEKTITIIEGWRREQIAQLLDKNNLVAYADFMENSQNLEGKLFPDTYRFFAATTADEVIKKMTDNYTKKVANLNISQDDLILASIIEREAKFDEDRPKIAGVYNNRLKINMALEADPTVQYAIEINKDKDFSYWQQLSAGNIQFKSAYNTYLNTGLPPNPICNPGSKSLQAAKNPEKHNYYYFLNTADGKTYYSKTKSEHDKLKRELL</sequence>
<dbReference type="GO" id="GO:0008932">
    <property type="term" value="F:lytic endotransglycosylase activity"/>
    <property type="evidence" value="ECO:0007669"/>
    <property type="project" value="UniProtKB-UniRule"/>
</dbReference>
<feature type="site" description="Important for catalytic activity" evidence="7">
    <location>
        <position position="129"/>
    </location>
</feature>
<name>A0A554LK97_9BACT</name>
<evidence type="ECO:0000256" key="5">
    <source>
        <dbReference type="ARBA" id="ARBA00023239"/>
    </source>
</evidence>
<keyword evidence="5 7" id="KW-0456">Lyase</keyword>
<dbReference type="Gene3D" id="3.30.1490.480">
    <property type="entry name" value="Endolytic murein transglycosylase"/>
    <property type="match status" value="1"/>
</dbReference>
<dbReference type="GO" id="GO:0005886">
    <property type="term" value="C:plasma membrane"/>
    <property type="evidence" value="ECO:0007669"/>
    <property type="project" value="UniProtKB-UniRule"/>
</dbReference>
<evidence type="ECO:0000256" key="7">
    <source>
        <dbReference type="HAMAP-Rule" id="MF_02065"/>
    </source>
</evidence>
<dbReference type="AlphaFoldDB" id="A0A554LK97"/>
<comment type="function">
    <text evidence="7">Functions as a peptidoglycan terminase that cleaves nascent peptidoglycan strands endolytically to terminate their elongation.</text>
</comment>
<evidence type="ECO:0000256" key="2">
    <source>
        <dbReference type="ARBA" id="ARBA00022692"/>
    </source>
</evidence>
<evidence type="ECO:0000313" key="9">
    <source>
        <dbReference type="Proteomes" id="UP000315589"/>
    </source>
</evidence>
<dbReference type="Proteomes" id="UP000315589">
    <property type="component" value="Unassembled WGS sequence"/>
</dbReference>
<proteinExistence type="inferred from homology"/>
<keyword evidence="1 7" id="KW-1003">Cell membrane</keyword>
<dbReference type="Pfam" id="PF02618">
    <property type="entry name" value="YceG"/>
    <property type="match status" value="1"/>
</dbReference>
<dbReference type="EMBL" id="VMGI01000030">
    <property type="protein sequence ID" value="TSC93305.1"/>
    <property type="molecule type" value="Genomic_DNA"/>
</dbReference>
<keyword evidence="2 7" id="KW-0812">Transmembrane</keyword>
<keyword evidence="4 7" id="KW-0472">Membrane</keyword>
<evidence type="ECO:0000256" key="6">
    <source>
        <dbReference type="ARBA" id="ARBA00023316"/>
    </source>
</evidence>
<accession>A0A554LK97</accession>
<dbReference type="PANTHER" id="PTHR30518:SF2">
    <property type="entry name" value="ENDOLYTIC MUREIN TRANSGLYCOSYLASE"/>
    <property type="match status" value="1"/>
</dbReference>
<dbReference type="HAMAP" id="MF_02065">
    <property type="entry name" value="MltG"/>
    <property type="match status" value="1"/>
</dbReference>